<evidence type="ECO:0000313" key="3">
    <source>
        <dbReference type="Proteomes" id="UP000653480"/>
    </source>
</evidence>
<feature type="region of interest" description="Disordered" evidence="1">
    <location>
        <begin position="1"/>
        <end position="92"/>
    </location>
</feature>
<reference evidence="2" key="2">
    <citation type="submission" date="2020-09" db="EMBL/GenBank/DDBJ databases">
        <authorList>
            <person name="Sun Q."/>
            <person name="Zhou Y."/>
        </authorList>
    </citation>
    <scope>NUCLEOTIDE SEQUENCE</scope>
    <source>
        <strain evidence="2">CGMCC 4.7138</strain>
    </source>
</reference>
<accession>A0A8H9H4R7</accession>
<name>A0A8H9H4R7_9ACTN</name>
<evidence type="ECO:0000313" key="2">
    <source>
        <dbReference type="EMBL" id="GGO13508.1"/>
    </source>
</evidence>
<keyword evidence="3" id="KW-1185">Reference proteome</keyword>
<gene>
    <name evidence="2" type="ORF">GCM10011574_32900</name>
</gene>
<reference evidence="2" key="1">
    <citation type="journal article" date="2014" name="Int. J. Syst. Evol. Microbiol.">
        <title>Complete genome sequence of Corynebacterium casei LMG S-19264T (=DSM 44701T), isolated from a smear-ripened cheese.</title>
        <authorList>
            <consortium name="US DOE Joint Genome Institute (JGI-PGF)"/>
            <person name="Walter F."/>
            <person name="Albersmeier A."/>
            <person name="Kalinowski J."/>
            <person name="Ruckert C."/>
        </authorList>
    </citation>
    <scope>NUCLEOTIDE SEQUENCE</scope>
    <source>
        <strain evidence="2">CGMCC 4.7138</strain>
    </source>
</reference>
<proteinExistence type="predicted"/>
<comment type="caution">
    <text evidence="2">The sequence shown here is derived from an EMBL/GenBank/DDBJ whole genome shotgun (WGS) entry which is preliminary data.</text>
</comment>
<feature type="compositionally biased region" description="Basic residues" evidence="1">
    <location>
        <begin position="53"/>
        <end position="63"/>
    </location>
</feature>
<protein>
    <submittedName>
        <fullName evidence="2">Uncharacterized protein</fullName>
    </submittedName>
</protein>
<organism evidence="2 3">
    <name type="scientific">Microbispora bryophytorum</name>
    <dbReference type="NCBI Taxonomy" id="1460882"/>
    <lineage>
        <taxon>Bacteria</taxon>
        <taxon>Bacillati</taxon>
        <taxon>Actinomycetota</taxon>
        <taxon>Actinomycetes</taxon>
        <taxon>Streptosporangiales</taxon>
        <taxon>Streptosporangiaceae</taxon>
        <taxon>Microbispora</taxon>
    </lineage>
</organism>
<sequence>MRHRPARRCAAPGSTADSATQPMSAAAPNTGPLRRVAGGAPFRGARSGVTTRQLKRHRPRKTRDRPEPEQFIPGFDRGSTEGMTYQGKANRP</sequence>
<dbReference type="Proteomes" id="UP000653480">
    <property type="component" value="Unassembled WGS sequence"/>
</dbReference>
<dbReference type="AlphaFoldDB" id="A0A8H9H4R7"/>
<dbReference type="EMBL" id="BMMN01000005">
    <property type="protein sequence ID" value="GGO13508.1"/>
    <property type="molecule type" value="Genomic_DNA"/>
</dbReference>
<evidence type="ECO:0000256" key="1">
    <source>
        <dbReference type="SAM" id="MobiDB-lite"/>
    </source>
</evidence>